<reference evidence="2" key="1">
    <citation type="submission" date="2016-11" db="UniProtKB">
        <authorList>
            <consortium name="WormBaseParasite"/>
        </authorList>
    </citation>
    <scope>IDENTIFICATION</scope>
    <source>
        <strain evidence="2">KR3021</strain>
    </source>
</reference>
<organism evidence="1 2">
    <name type="scientific">Rhabditophanes sp. KR3021</name>
    <dbReference type="NCBI Taxonomy" id="114890"/>
    <lineage>
        <taxon>Eukaryota</taxon>
        <taxon>Metazoa</taxon>
        <taxon>Ecdysozoa</taxon>
        <taxon>Nematoda</taxon>
        <taxon>Chromadorea</taxon>
        <taxon>Rhabditida</taxon>
        <taxon>Tylenchina</taxon>
        <taxon>Panagrolaimomorpha</taxon>
        <taxon>Strongyloidoidea</taxon>
        <taxon>Alloionematidae</taxon>
        <taxon>Rhabditophanes</taxon>
    </lineage>
</organism>
<dbReference type="Proteomes" id="UP000095286">
    <property type="component" value="Unplaced"/>
</dbReference>
<proteinExistence type="predicted"/>
<protein>
    <submittedName>
        <fullName evidence="2">WW domain-containing protein</fullName>
    </submittedName>
</protein>
<accession>A0AC35U0G6</accession>
<evidence type="ECO:0000313" key="1">
    <source>
        <dbReference type="Proteomes" id="UP000095286"/>
    </source>
</evidence>
<evidence type="ECO:0000313" key="2">
    <source>
        <dbReference type="WBParaSite" id="RSKR_0000628000.1"/>
    </source>
</evidence>
<dbReference type="WBParaSite" id="RSKR_0000628000.1">
    <property type="protein sequence ID" value="RSKR_0000628000.1"/>
    <property type="gene ID" value="RSKR_0000628000"/>
</dbReference>
<name>A0AC35U0G6_9BILA</name>
<sequence>MSTAPTSSTSFAPATEDDWVCYTTDNGQPYYFNKVTRTTSWTKVLTPQPTILLGGKNQPGPGSLWKENKSPSGELYYYNKESKATTWDRPEDFYTMSGKIETTPVVPKAVLANPSPRREEKPCVEISKKSIPQPVFTKPAQEDSNDGDQPEDNVKSRAAEKFKELIKDKFEQNRFRIDDNWGKVMRHLQTDVRYNIISRVNEKKHIFNIWKAQYAKQLRVCLGKRFIIN</sequence>